<accession>A0A6A6ZWX7</accession>
<keyword evidence="1" id="KW-0812">Transmembrane</keyword>
<gene>
    <name evidence="2" type="ORF">CC86DRAFT_32619</name>
</gene>
<dbReference type="EMBL" id="MU006227">
    <property type="protein sequence ID" value="KAF2825561.1"/>
    <property type="molecule type" value="Genomic_DNA"/>
</dbReference>
<dbReference type="Proteomes" id="UP000799424">
    <property type="component" value="Unassembled WGS sequence"/>
</dbReference>
<keyword evidence="3" id="KW-1185">Reference proteome</keyword>
<evidence type="ECO:0000313" key="3">
    <source>
        <dbReference type="Proteomes" id="UP000799424"/>
    </source>
</evidence>
<evidence type="ECO:0000313" key="2">
    <source>
        <dbReference type="EMBL" id="KAF2825561.1"/>
    </source>
</evidence>
<dbReference type="AlphaFoldDB" id="A0A6A6ZWX7"/>
<protein>
    <submittedName>
        <fullName evidence="2">Uncharacterized protein</fullName>
    </submittedName>
</protein>
<keyword evidence="1" id="KW-0472">Membrane</keyword>
<organism evidence="2 3">
    <name type="scientific">Ophiobolus disseminans</name>
    <dbReference type="NCBI Taxonomy" id="1469910"/>
    <lineage>
        <taxon>Eukaryota</taxon>
        <taxon>Fungi</taxon>
        <taxon>Dikarya</taxon>
        <taxon>Ascomycota</taxon>
        <taxon>Pezizomycotina</taxon>
        <taxon>Dothideomycetes</taxon>
        <taxon>Pleosporomycetidae</taxon>
        <taxon>Pleosporales</taxon>
        <taxon>Pleosporineae</taxon>
        <taxon>Phaeosphaeriaceae</taxon>
        <taxon>Ophiobolus</taxon>
    </lineage>
</organism>
<sequence>MKSLHVGWSNTQMLPPLFSLYPSPDLIFPIAPIHPIPALPLPFQQLISRIAFPQRQNHFLLGRLECCRLVHLRDMWVLAVLYLVFTLVFYSCGLGWGDLGAREGRKGRVGVLGRAGGV</sequence>
<feature type="transmembrane region" description="Helical" evidence="1">
    <location>
        <begin position="75"/>
        <end position="96"/>
    </location>
</feature>
<keyword evidence="1" id="KW-1133">Transmembrane helix</keyword>
<name>A0A6A6ZWX7_9PLEO</name>
<proteinExistence type="predicted"/>
<reference evidence="2" key="1">
    <citation type="journal article" date="2020" name="Stud. Mycol.">
        <title>101 Dothideomycetes genomes: a test case for predicting lifestyles and emergence of pathogens.</title>
        <authorList>
            <person name="Haridas S."/>
            <person name="Albert R."/>
            <person name="Binder M."/>
            <person name="Bloem J."/>
            <person name="Labutti K."/>
            <person name="Salamov A."/>
            <person name="Andreopoulos B."/>
            <person name="Baker S."/>
            <person name="Barry K."/>
            <person name="Bills G."/>
            <person name="Bluhm B."/>
            <person name="Cannon C."/>
            <person name="Castanera R."/>
            <person name="Culley D."/>
            <person name="Daum C."/>
            <person name="Ezra D."/>
            <person name="Gonzalez J."/>
            <person name="Henrissat B."/>
            <person name="Kuo A."/>
            <person name="Liang C."/>
            <person name="Lipzen A."/>
            <person name="Lutzoni F."/>
            <person name="Magnuson J."/>
            <person name="Mondo S."/>
            <person name="Nolan M."/>
            <person name="Ohm R."/>
            <person name="Pangilinan J."/>
            <person name="Park H.-J."/>
            <person name="Ramirez L."/>
            <person name="Alfaro M."/>
            <person name="Sun H."/>
            <person name="Tritt A."/>
            <person name="Yoshinaga Y."/>
            <person name="Zwiers L.-H."/>
            <person name="Turgeon B."/>
            <person name="Goodwin S."/>
            <person name="Spatafora J."/>
            <person name="Crous P."/>
            <person name="Grigoriev I."/>
        </authorList>
    </citation>
    <scope>NUCLEOTIDE SEQUENCE</scope>
    <source>
        <strain evidence="2">CBS 113818</strain>
    </source>
</reference>
<evidence type="ECO:0000256" key="1">
    <source>
        <dbReference type="SAM" id="Phobius"/>
    </source>
</evidence>